<dbReference type="EMBL" id="AASDFP010000139">
    <property type="protein sequence ID" value="EFB2195488.1"/>
    <property type="molecule type" value="Genomic_DNA"/>
</dbReference>
<accession>A0A8S7CVH5</accession>
<evidence type="ECO:0000313" key="1">
    <source>
        <dbReference type="EMBL" id="EFB2195488.1"/>
    </source>
</evidence>
<comment type="caution">
    <text evidence="1">The sequence shown here is derived from an EMBL/GenBank/DDBJ whole genome shotgun (WGS) entry which is preliminary data.</text>
</comment>
<name>A0A8S7CVH5_ECOLX</name>
<proteinExistence type="predicted"/>
<gene>
    <name evidence="1" type="ORF">FIJ20_25665</name>
</gene>
<evidence type="ECO:0000313" key="2">
    <source>
        <dbReference type="Proteomes" id="UP000519859"/>
    </source>
</evidence>
<dbReference type="Proteomes" id="UP000519859">
    <property type="component" value="Unassembled WGS sequence"/>
</dbReference>
<protein>
    <submittedName>
        <fullName evidence="1">Uncharacterized protein</fullName>
    </submittedName>
</protein>
<dbReference type="AlphaFoldDB" id="A0A8S7CVH5"/>
<organism evidence="1 2">
    <name type="scientific">Escherichia coli</name>
    <dbReference type="NCBI Taxonomy" id="562"/>
    <lineage>
        <taxon>Bacteria</taxon>
        <taxon>Pseudomonadati</taxon>
        <taxon>Pseudomonadota</taxon>
        <taxon>Gammaproteobacteria</taxon>
        <taxon>Enterobacterales</taxon>
        <taxon>Enterobacteriaceae</taxon>
        <taxon>Escherichia</taxon>
    </lineage>
</organism>
<reference evidence="1 2" key="1">
    <citation type="submission" date="2019-06" db="EMBL/GenBank/DDBJ databases">
        <authorList>
            <consortium name="NARMS: The National Antimicrobial Resistance Monitoring System"/>
        </authorList>
    </citation>
    <scope>NUCLEOTIDE SEQUENCE [LARGE SCALE GENOMIC DNA]</scope>
    <source>
        <strain evidence="1 2">FSIS11921886</strain>
    </source>
</reference>
<feature type="non-terminal residue" evidence="1">
    <location>
        <position position="1"/>
    </location>
</feature>
<sequence>KIDFLGNDLYIHRPTIKDTPSCTSIEATLIKCIKNEKGEPVFTDDENAQDLILVNDIDKVYAEELFTKIVNLMDDNKDEVENVEKK</sequence>